<dbReference type="InterPro" id="IPR002931">
    <property type="entry name" value="Transglutaminase-like"/>
</dbReference>
<reference evidence="5 6" key="1">
    <citation type="submission" date="2024-04" db="EMBL/GenBank/DDBJ databases">
        <title>Polymorphospora sp. isolated from Baiyangdian Lake in Xiong'an New Area.</title>
        <authorList>
            <person name="Zhang X."/>
            <person name="Liu J."/>
        </authorList>
    </citation>
    <scope>NUCLEOTIDE SEQUENCE [LARGE SCALE GENOMIC DNA]</scope>
    <source>
        <strain evidence="5 6">2-325</strain>
    </source>
</reference>
<gene>
    <name evidence="5" type="ORF">AAFH96_03700</name>
</gene>
<feature type="transmembrane region" description="Helical" evidence="2">
    <location>
        <begin position="160"/>
        <end position="180"/>
    </location>
</feature>
<dbReference type="PANTHER" id="PTHR42736:SF1">
    <property type="entry name" value="PROTEIN-GLUTAMINE GAMMA-GLUTAMYLTRANSFERASE"/>
    <property type="match status" value="1"/>
</dbReference>
<feature type="domain" description="Transglutaminase-like" evidence="4">
    <location>
        <begin position="442"/>
        <end position="512"/>
    </location>
</feature>
<feature type="region of interest" description="Disordered" evidence="1">
    <location>
        <begin position="367"/>
        <end position="389"/>
    </location>
</feature>
<feature type="transmembrane region" description="Helical" evidence="2">
    <location>
        <begin position="40"/>
        <end position="60"/>
    </location>
</feature>
<dbReference type="Gene3D" id="3.10.620.30">
    <property type="match status" value="1"/>
</dbReference>
<dbReference type="InterPro" id="IPR025403">
    <property type="entry name" value="TgpA-like_C"/>
</dbReference>
<keyword evidence="2" id="KW-1133">Transmembrane helix</keyword>
<feature type="transmembrane region" description="Helical" evidence="2">
    <location>
        <begin position="564"/>
        <end position="584"/>
    </location>
</feature>
<feature type="chain" id="PRO_5045100762" evidence="3">
    <location>
        <begin position="25"/>
        <end position="701"/>
    </location>
</feature>
<protein>
    <submittedName>
        <fullName evidence="5">TransglutaminaseTgpA domain-containing protein</fullName>
    </submittedName>
</protein>
<dbReference type="InterPro" id="IPR021878">
    <property type="entry name" value="TgpA_N"/>
</dbReference>
<evidence type="ECO:0000256" key="1">
    <source>
        <dbReference type="SAM" id="MobiDB-lite"/>
    </source>
</evidence>
<dbReference type="Pfam" id="PF11992">
    <property type="entry name" value="TgpA_N"/>
    <property type="match status" value="1"/>
</dbReference>
<dbReference type="SMART" id="SM00460">
    <property type="entry name" value="TGc"/>
    <property type="match status" value="1"/>
</dbReference>
<feature type="signal peptide" evidence="3">
    <location>
        <begin position="1"/>
        <end position="24"/>
    </location>
</feature>
<keyword evidence="6" id="KW-1185">Reference proteome</keyword>
<dbReference type="Pfam" id="PF13559">
    <property type="entry name" value="DUF4129"/>
    <property type="match status" value="1"/>
</dbReference>
<dbReference type="InterPro" id="IPR038765">
    <property type="entry name" value="Papain-like_cys_pep_sf"/>
</dbReference>
<dbReference type="InterPro" id="IPR052901">
    <property type="entry name" value="Bact_TGase-like"/>
</dbReference>
<sequence>MTSARTIRALLATTLVLPPVIAFAAVFGRTPTEALADLGYLLPVTGAALVTAVTCVVLAAATRLVPVTRLTVGLALLAGYLVLVTPARIVDGPYRLLTSVPPIDPSGPELATVALLAGLAALGAVEPVLRGAAVAWALPVPLLVTTAGLALGTAAGAPKWLALAVVLPYLLVLALDTGRARPRPGGDGRHRAPWPLTAAALVTVLAAGVAGSQLGPALLSAAGDPPPVDARDLVTQPVRPREDTSPLSRFPALRSGKLPMRLSVAADEPPQRLRYATLDSFDGTYWTSTATYWRASGRLPEVTPAGPVEVIEDRVRVEEPGTLGWLLTTGRPLEVSVSGLGVDRATGDVVLPDDRPVPGEYTARSVVNRPDPETLSTDLPVRRPPGDLPVSLTERATGMVGDSSGYLALRRMTEHFTRTGGFIADTSARPPAGHGLFQIERLFQDKRGTAEQYASAFAVLARSLGYDARVVVGFRPDQTPVAGRYRITGSDVDAWVEVRFSVAGWVPFYPTPGQGNAERERQPEAEPAAEPEQPAPTRPAPGATTGPGPAASGPVGSGDAAPGWLYLLGVPLAGLLLGATGPALKTAVRARRRRAPDPRGRVLGAWWDTLDRYAESGLRMGPAMTTGEVAASAGRRFPGAREPIRELGHLVDRVVHGPGNVPDGAAERAWRLADTNRRQVFRALPRWRRLLAVLTPPRPRR</sequence>
<keyword evidence="3" id="KW-0732">Signal</keyword>
<keyword evidence="2" id="KW-0472">Membrane</keyword>
<feature type="transmembrane region" description="Helical" evidence="2">
    <location>
        <begin position="136"/>
        <end position="154"/>
    </location>
</feature>
<accession>A0ABV5CJN1</accession>
<dbReference type="PANTHER" id="PTHR42736">
    <property type="entry name" value="PROTEIN-GLUTAMINE GAMMA-GLUTAMYLTRANSFERASE"/>
    <property type="match status" value="1"/>
</dbReference>
<feature type="transmembrane region" description="Helical" evidence="2">
    <location>
        <begin position="192"/>
        <end position="211"/>
    </location>
</feature>
<dbReference type="Pfam" id="PF01841">
    <property type="entry name" value="Transglut_core"/>
    <property type="match status" value="1"/>
</dbReference>
<evidence type="ECO:0000313" key="5">
    <source>
        <dbReference type="EMBL" id="MFB6392210.1"/>
    </source>
</evidence>
<keyword evidence="2" id="KW-0812">Transmembrane</keyword>
<dbReference type="SUPFAM" id="SSF54001">
    <property type="entry name" value="Cysteine proteinases"/>
    <property type="match status" value="1"/>
</dbReference>
<evidence type="ECO:0000259" key="4">
    <source>
        <dbReference type="SMART" id="SM00460"/>
    </source>
</evidence>
<comment type="caution">
    <text evidence="5">The sequence shown here is derived from an EMBL/GenBank/DDBJ whole genome shotgun (WGS) entry which is preliminary data.</text>
</comment>
<evidence type="ECO:0000256" key="3">
    <source>
        <dbReference type="SAM" id="SignalP"/>
    </source>
</evidence>
<name>A0ABV5CJN1_9ACTN</name>
<feature type="region of interest" description="Disordered" evidence="1">
    <location>
        <begin position="511"/>
        <end position="556"/>
    </location>
</feature>
<feature type="transmembrane region" description="Helical" evidence="2">
    <location>
        <begin position="72"/>
        <end position="90"/>
    </location>
</feature>
<dbReference type="RefSeq" id="WP_375733008.1">
    <property type="nucleotide sequence ID" value="NZ_JBCGDC010000007.1"/>
</dbReference>
<dbReference type="Proteomes" id="UP001582793">
    <property type="component" value="Unassembled WGS sequence"/>
</dbReference>
<evidence type="ECO:0000256" key="2">
    <source>
        <dbReference type="SAM" id="Phobius"/>
    </source>
</evidence>
<feature type="transmembrane region" description="Helical" evidence="2">
    <location>
        <begin position="110"/>
        <end position="129"/>
    </location>
</feature>
<feature type="compositionally biased region" description="Low complexity" evidence="1">
    <location>
        <begin position="540"/>
        <end position="556"/>
    </location>
</feature>
<dbReference type="EMBL" id="JBCGDC010000007">
    <property type="protein sequence ID" value="MFB6392210.1"/>
    <property type="molecule type" value="Genomic_DNA"/>
</dbReference>
<organism evidence="5 6">
    <name type="scientific">Polymorphospora lycopeni</name>
    <dbReference type="NCBI Taxonomy" id="3140240"/>
    <lineage>
        <taxon>Bacteria</taxon>
        <taxon>Bacillati</taxon>
        <taxon>Actinomycetota</taxon>
        <taxon>Actinomycetes</taxon>
        <taxon>Micromonosporales</taxon>
        <taxon>Micromonosporaceae</taxon>
        <taxon>Polymorphospora</taxon>
    </lineage>
</organism>
<proteinExistence type="predicted"/>
<evidence type="ECO:0000313" key="6">
    <source>
        <dbReference type="Proteomes" id="UP001582793"/>
    </source>
</evidence>